<accession>A0A2U3D5X8</accession>
<dbReference type="Proteomes" id="UP000245380">
    <property type="component" value="Unassembled WGS sequence"/>
</dbReference>
<keyword evidence="2" id="KW-1185">Reference proteome</keyword>
<comment type="caution">
    <text evidence="1">The sequence shown here is derived from an EMBL/GenBank/DDBJ whole genome shotgun (WGS) entry which is preliminary data.</text>
</comment>
<name>A0A2U3D5X8_SULT2</name>
<gene>
    <name evidence="1" type="ORF">BM613_12405</name>
</gene>
<sequence length="66" mass="7811">MIRRSERPNPLLKHVEEYRKSSKPQLKLERDEIEHLARVQTEAFVNHPDIRSKLKEVIGVSDPHND</sequence>
<proteinExistence type="predicted"/>
<dbReference type="AlphaFoldDB" id="A0A2U3D5X8"/>
<evidence type="ECO:0000313" key="2">
    <source>
        <dbReference type="Proteomes" id="UP000245380"/>
    </source>
</evidence>
<dbReference type="OrthoDB" id="9903592at2"/>
<reference evidence="1 2" key="1">
    <citation type="submission" date="2016-11" db="EMBL/GenBank/DDBJ databases">
        <title>Comparative genomics of Acidibacillus ferroxidans species.</title>
        <authorList>
            <person name="Oliveira G."/>
            <person name="Nunes G."/>
            <person name="Oliveira R."/>
            <person name="Araujo F."/>
            <person name="Salim A."/>
            <person name="Scholte L."/>
            <person name="Morais D."/>
            <person name="Nancucheo I."/>
            <person name="Johnson D.B."/>
            <person name="Grail B."/>
            <person name="Bittencourt J."/>
            <person name="Valadares R."/>
        </authorList>
    </citation>
    <scope>NUCLEOTIDE SEQUENCE [LARGE SCALE GENOMIC DNA]</scope>
    <source>
        <strain evidence="1 2">Y002</strain>
    </source>
</reference>
<organism evidence="1 2">
    <name type="scientific">Sulfoacidibacillus thermotolerans</name>
    <name type="common">Acidibacillus sulfuroxidans</name>
    <dbReference type="NCBI Taxonomy" id="1765684"/>
    <lineage>
        <taxon>Bacteria</taxon>
        <taxon>Bacillati</taxon>
        <taxon>Bacillota</taxon>
        <taxon>Bacilli</taxon>
        <taxon>Bacillales</taxon>
        <taxon>Alicyclobacillaceae</taxon>
        <taxon>Sulfoacidibacillus</taxon>
    </lineage>
</organism>
<evidence type="ECO:0000313" key="1">
    <source>
        <dbReference type="EMBL" id="PWI56676.1"/>
    </source>
</evidence>
<dbReference type="RefSeq" id="WP_109431525.1">
    <property type="nucleotide sequence ID" value="NZ_MPDK01000030.1"/>
</dbReference>
<dbReference type="EMBL" id="MPDK01000030">
    <property type="protein sequence ID" value="PWI56676.1"/>
    <property type="molecule type" value="Genomic_DNA"/>
</dbReference>
<protein>
    <submittedName>
        <fullName evidence="1">Uncharacterized protein</fullName>
    </submittedName>
</protein>